<keyword evidence="1" id="KW-0813">Transport</keyword>
<dbReference type="Pfam" id="PF00085">
    <property type="entry name" value="Thioredoxin"/>
    <property type="match status" value="1"/>
</dbReference>
<proteinExistence type="predicted"/>
<gene>
    <name evidence="6" type="ORF">SDC9_107074</name>
</gene>
<dbReference type="AlphaFoldDB" id="A0A645BAP2"/>
<dbReference type="SUPFAM" id="SSF52833">
    <property type="entry name" value="Thioredoxin-like"/>
    <property type="match status" value="1"/>
</dbReference>
<keyword evidence="4" id="KW-1133">Transmembrane helix</keyword>
<dbReference type="PROSITE" id="PS51352">
    <property type="entry name" value="THIOREDOXIN_2"/>
    <property type="match status" value="1"/>
</dbReference>
<protein>
    <recommendedName>
        <fullName evidence="5">Thioredoxin domain-containing protein</fullName>
    </recommendedName>
</protein>
<dbReference type="InterPro" id="IPR013766">
    <property type="entry name" value="Thioredoxin_domain"/>
</dbReference>
<dbReference type="GO" id="GO:0045454">
    <property type="term" value="P:cell redox homeostasis"/>
    <property type="evidence" value="ECO:0007669"/>
    <property type="project" value="TreeGrafter"/>
</dbReference>
<dbReference type="CDD" id="cd02947">
    <property type="entry name" value="TRX_family"/>
    <property type="match status" value="1"/>
</dbReference>
<reference evidence="6" key="1">
    <citation type="submission" date="2019-08" db="EMBL/GenBank/DDBJ databases">
        <authorList>
            <person name="Kucharzyk K."/>
            <person name="Murdoch R.W."/>
            <person name="Higgins S."/>
            <person name="Loffler F."/>
        </authorList>
    </citation>
    <scope>NUCLEOTIDE SEQUENCE</scope>
</reference>
<dbReference type="EMBL" id="VSSQ01017692">
    <property type="protein sequence ID" value="MPM60223.1"/>
    <property type="molecule type" value="Genomic_DNA"/>
</dbReference>
<evidence type="ECO:0000256" key="2">
    <source>
        <dbReference type="ARBA" id="ARBA00022982"/>
    </source>
</evidence>
<dbReference type="PRINTS" id="PR00421">
    <property type="entry name" value="THIOREDOXIN"/>
</dbReference>
<sequence>MENCTVCPFVKYWYVALAAIVVIWAAYKLLQTRTAPPPREIAGVQNLTAADFDAAIASGVTLVDFWAPWCGPCRMQMPIIEETIAVLPAGVRIAKVNVDEAADLARKFEVRGVPTWIVFKDGRELRRAGGVQNRENLLNLAKTE</sequence>
<keyword evidence="2" id="KW-0249">Electron transport</keyword>
<comment type="caution">
    <text evidence="6">The sequence shown here is derived from an EMBL/GenBank/DDBJ whole genome shotgun (WGS) entry which is preliminary data.</text>
</comment>
<name>A0A645BAP2_9ZZZZ</name>
<organism evidence="6">
    <name type="scientific">bioreactor metagenome</name>
    <dbReference type="NCBI Taxonomy" id="1076179"/>
    <lineage>
        <taxon>unclassified sequences</taxon>
        <taxon>metagenomes</taxon>
        <taxon>ecological metagenomes</taxon>
    </lineage>
</organism>
<dbReference type="Gene3D" id="3.40.30.10">
    <property type="entry name" value="Glutaredoxin"/>
    <property type="match status" value="1"/>
</dbReference>
<dbReference type="PROSITE" id="PS00194">
    <property type="entry name" value="THIOREDOXIN_1"/>
    <property type="match status" value="1"/>
</dbReference>
<dbReference type="PANTHER" id="PTHR45663:SF11">
    <property type="entry name" value="GEO12009P1"/>
    <property type="match status" value="1"/>
</dbReference>
<keyword evidence="4" id="KW-0472">Membrane</keyword>
<evidence type="ECO:0000259" key="5">
    <source>
        <dbReference type="PROSITE" id="PS51352"/>
    </source>
</evidence>
<dbReference type="GO" id="GO:0015035">
    <property type="term" value="F:protein-disulfide reductase activity"/>
    <property type="evidence" value="ECO:0007669"/>
    <property type="project" value="TreeGrafter"/>
</dbReference>
<dbReference type="PANTHER" id="PTHR45663">
    <property type="entry name" value="GEO12009P1"/>
    <property type="match status" value="1"/>
</dbReference>
<dbReference type="InterPro" id="IPR036249">
    <property type="entry name" value="Thioredoxin-like_sf"/>
</dbReference>
<keyword evidence="3" id="KW-1015">Disulfide bond</keyword>
<evidence type="ECO:0000256" key="3">
    <source>
        <dbReference type="ARBA" id="ARBA00023157"/>
    </source>
</evidence>
<accession>A0A645BAP2</accession>
<feature type="transmembrane region" description="Helical" evidence="4">
    <location>
        <begin position="12"/>
        <end position="30"/>
    </location>
</feature>
<evidence type="ECO:0000313" key="6">
    <source>
        <dbReference type="EMBL" id="MPM60223.1"/>
    </source>
</evidence>
<evidence type="ECO:0000256" key="4">
    <source>
        <dbReference type="SAM" id="Phobius"/>
    </source>
</evidence>
<evidence type="ECO:0000256" key="1">
    <source>
        <dbReference type="ARBA" id="ARBA00022448"/>
    </source>
</evidence>
<feature type="domain" description="Thioredoxin" evidence="5">
    <location>
        <begin position="29"/>
        <end position="144"/>
    </location>
</feature>
<dbReference type="GO" id="GO:0005829">
    <property type="term" value="C:cytosol"/>
    <property type="evidence" value="ECO:0007669"/>
    <property type="project" value="TreeGrafter"/>
</dbReference>
<keyword evidence="4" id="KW-0812">Transmembrane</keyword>
<dbReference type="InterPro" id="IPR017937">
    <property type="entry name" value="Thioredoxin_CS"/>
</dbReference>